<dbReference type="EMBL" id="NAJN01000511">
    <property type="protein sequence ID" value="TKA72246.1"/>
    <property type="molecule type" value="Genomic_DNA"/>
</dbReference>
<feature type="compositionally biased region" description="Basic and acidic residues" evidence="1">
    <location>
        <begin position="38"/>
        <end position="47"/>
    </location>
</feature>
<keyword evidence="2" id="KW-1133">Transmembrane helix</keyword>
<comment type="caution">
    <text evidence="3">The sequence shown here is derived from an EMBL/GenBank/DDBJ whole genome shotgun (WGS) entry which is preliminary data.</text>
</comment>
<evidence type="ECO:0000313" key="3">
    <source>
        <dbReference type="EMBL" id="TKA72246.1"/>
    </source>
</evidence>
<feature type="transmembrane region" description="Helical" evidence="2">
    <location>
        <begin position="202"/>
        <end position="223"/>
    </location>
</feature>
<evidence type="ECO:0000256" key="2">
    <source>
        <dbReference type="SAM" id="Phobius"/>
    </source>
</evidence>
<dbReference type="Proteomes" id="UP000308768">
    <property type="component" value="Unassembled WGS sequence"/>
</dbReference>
<feature type="region of interest" description="Disordered" evidence="1">
    <location>
        <begin position="93"/>
        <end position="137"/>
    </location>
</feature>
<organism evidence="3 4">
    <name type="scientific">Cryomyces minteri</name>
    <dbReference type="NCBI Taxonomy" id="331657"/>
    <lineage>
        <taxon>Eukaryota</taxon>
        <taxon>Fungi</taxon>
        <taxon>Dikarya</taxon>
        <taxon>Ascomycota</taxon>
        <taxon>Pezizomycotina</taxon>
        <taxon>Dothideomycetes</taxon>
        <taxon>Dothideomycetes incertae sedis</taxon>
        <taxon>Cryomyces</taxon>
    </lineage>
</organism>
<name>A0A4U0X9E1_9PEZI</name>
<feature type="compositionally biased region" description="Polar residues" evidence="1">
    <location>
        <begin position="110"/>
        <end position="120"/>
    </location>
</feature>
<keyword evidence="4" id="KW-1185">Reference proteome</keyword>
<accession>A0A4U0X9E1</accession>
<dbReference type="AlphaFoldDB" id="A0A4U0X9E1"/>
<proteinExistence type="predicted"/>
<feature type="region of interest" description="Disordered" evidence="1">
    <location>
        <begin position="1"/>
        <end position="47"/>
    </location>
</feature>
<keyword evidence="2" id="KW-0472">Membrane</keyword>
<sequence>MEETDEDVRSPLRLGTTQSSEGAAASQAAEAQGPRPMLARDEVPLRPAEHLISHGRTLQDYLNPTDQEVLEEDADVAALGALLLGTRLRAAHKLSQADDRPRARVCAQHDTYSSSLATRSQQKHTKRDDAEDNAGEDARSNLFGTEEADQFLQSLDVPPSLGIVLPATESGQGGNVEDATDSDPGDIRPVERLGRLRKITKHILIAALAFFLSMLVLFSFPHYCPMVMPATLQDACPLPADHTIQCAVRLRMRELDIALEPIEKHWERVYKSLEL</sequence>
<feature type="region of interest" description="Disordered" evidence="1">
    <location>
        <begin position="166"/>
        <end position="186"/>
    </location>
</feature>
<feature type="compositionally biased region" description="Low complexity" evidence="1">
    <location>
        <begin position="15"/>
        <end position="33"/>
    </location>
</feature>
<protein>
    <submittedName>
        <fullName evidence="3">Uncharacterized protein</fullName>
    </submittedName>
</protein>
<reference evidence="3 4" key="1">
    <citation type="submission" date="2017-03" db="EMBL/GenBank/DDBJ databases">
        <title>Genomes of endolithic fungi from Antarctica.</title>
        <authorList>
            <person name="Coleine C."/>
            <person name="Masonjones S."/>
            <person name="Stajich J.E."/>
        </authorList>
    </citation>
    <scope>NUCLEOTIDE SEQUENCE [LARGE SCALE GENOMIC DNA]</scope>
    <source>
        <strain evidence="3 4">CCFEE 5187</strain>
    </source>
</reference>
<keyword evidence="2" id="KW-0812">Transmembrane</keyword>
<evidence type="ECO:0000256" key="1">
    <source>
        <dbReference type="SAM" id="MobiDB-lite"/>
    </source>
</evidence>
<evidence type="ECO:0000313" key="4">
    <source>
        <dbReference type="Proteomes" id="UP000308768"/>
    </source>
</evidence>
<gene>
    <name evidence="3" type="ORF">B0A49_06073</name>
</gene>